<dbReference type="Gene3D" id="1.10.110.10">
    <property type="entry name" value="Plant lipid-transfer and hydrophobic proteins"/>
    <property type="match status" value="1"/>
</dbReference>
<dbReference type="PANTHER" id="PTHR33286:SF1">
    <property type="entry name" value="OS01G0800600 PROTEIN"/>
    <property type="match status" value="1"/>
</dbReference>
<feature type="signal peptide" evidence="1">
    <location>
        <begin position="1"/>
        <end position="26"/>
    </location>
</feature>
<dbReference type="InterPro" id="IPR016140">
    <property type="entry name" value="Bifunc_inhib/LTP/seed_store"/>
</dbReference>
<reference evidence="3 4" key="1">
    <citation type="journal article" date="2023" name="Life. Sci Alliance">
        <title>Evolutionary insights into 3D genome organization and epigenetic landscape of Vigna mungo.</title>
        <authorList>
            <person name="Junaid A."/>
            <person name="Singh B."/>
            <person name="Bhatia S."/>
        </authorList>
    </citation>
    <scope>NUCLEOTIDE SEQUENCE [LARGE SCALE GENOMIC DNA]</scope>
    <source>
        <strain evidence="3">Urdbean</strain>
    </source>
</reference>
<dbReference type="PANTHER" id="PTHR33286">
    <property type="entry name" value="BIFUNCTIONAL INHIBITOR/LIPID-TRANSFER PROTEIN/SEED STORAGE 2S ALBUMIN SUPERFAMILY PROTEIN"/>
    <property type="match status" value="1"/>
</dbReference>
<proteinExistence type="predicted"/>
<dbReference type="SUPFAM" id="SSF47699">
    <property type="entry name" value="Bifunctional inhibitor/lipid-transfer protein/seed storage 2S albumin"/>
    <property type="match status" value="1"/>
</dbReference>
<dbReference type="InterPro" id="IPR036312">
    <property type="entry name" value="Bifun_inhib/LTP/seed_sf"/>
</dbReference>
<name>A0AAQ3MEK5_VIGMU</name>
<dbReference type="AlphaFoldDB" id="A0AAQ3MEK5"/>
<protein>
    <recommendedName>
        <fullName evidence="2">Bifunctional inhibitor/plant lipid transfer protein/seed storage helical domain-containing protein</fullName>
    </recommendedName>
</protein>
<keyword evidence="1" id="KW-0732">Signal</keyword>
<organism evidence="3 4">
    <name type="scientific">Vigna mungo</name>
    <name type="common">Black gram</name>
    <name type="synonym">Phaseolus mungo</name>
    <dbReference type="NCBI Taxonomy" id="3915"/>
    <lineage>
        <taxon>Eukaryota</taxon>
        <taxon>Viridiplantae</taxon>
        <taxon>Streptophyta</taxon>
        <taxon>Embryophyta</taxon>
        <taxon>Tracheophyta</taxon>
        <taxon>Spermatophyta</taxon>
        <taxon>Magnoliopsida</taxon>
        <taxon>eudicotyledons</taxon>
        <taxon>Gunneridae</taxon>
        <taxon>Pentapetalae</taxon>
        <taxon>rosids</taxon>
        <taxon>fabids</taxon>
        <taxon>Fabales</taxon>
        <taxon>Fabaceae</taxon>
        <taxon>Papilionoideae</taxon>
        <taxon>50 kb inversion clade</taxon>
        <taxon>NPAAA clade</taxon>
        <taxon>indigoferoid/millettioid clade</taxon>
        <taxon>Phaseoleae</taxon>
        <taxon>Vigna</taxon>
    </lineage>
</organism>
<gene>
    <name evidence="3" type="ORF">V8G54_035200</name>
</gene>
<evidence type="ECO:0000256" key="1">
    <source>
        <dbReference type="SAM" id="SignalP"/>
    </source>
</evidence>
<evidence type="ECO:0000313" key="4">
    <source>
        <dbReference type="Proteomes" id="UP001374535"/>
    </source>
</evidence>
<evidence type="ECO:0000313" key="3">
    <source>
        <dbReference type="EMBL" id="WVY89686.1"/>
    </source>
</evidence>
<dbReference type="Pfam" id="PF14368">
    <property type="entry name" value="LTP_2"/>
    <property type="match status" value="1"/>
</dbReference>
<accession>A0AAQ3MEK5</accession>
<feature type="chain" id="PRO_5042881700" description="Bifunctional inhibitor/plant lipid transfer protein/seed storage helical domain-containing protein" evidence="1">
    <location>
        <begin position="27"/>
        <end position="129"/>
    </location>
</feature>
<dbReference type="EMBL" id="CP144690">
    <property type="protein sequence ID" value="WVY89686.1"/>
    <property type="molecule type" value="Genomic_DNA"/>
</dbReference>
<dbReference type="Proteomes" id="UP001374535">
    <property type="component" value="Chromosome 11"/>
</dbReference>
<keyword evidence="4" id="KW-1185">Reference proteome</keyword>
<feature type="domain" description="Bifunctional inhibitor/plant lipid transfer protein/seed storage helical" evidence="2">
    <location>
        <begin position="22"/>
        <end position="108"/>
    </location>
</feature>
<evidence type="ECO:0000259" key="2">
    <source>
        <dbReference type="Pfam" id="PF14368"/>
    </source>
</evidence>
<sequence length="129" mass="14002">MGKREFALMVMFAGILVLGNLQEASAQCGGNFSAVFDRCEDFYREDGPTEPNMECCEELRRQNIDLQCACDYIASRSPGIGPRNGIDLNRTVSVSRACEIDVPAGLRCGDFIIPPSPAPYPAPPPEEGS</sequence>